<comment type="caution">
    <text evidence="1">The sequence shown here is derived from an EMBL/GenBank/DDBJ whole genome shotgun (WGS) entry which is preliminary data.</text>
</comment>
<dbReference type="Proteomes" id="UP000076837">
    <property type="component" value="Unassembled WGS sequence"/>
</dbReference>
<gene>
    <name evidence="1" type="ORF">ST47_g9071</name>
</gene>
<accession>A0A162XH25</accession>
<proteinExistence type="predicted"/>
<evidence type="ECO:0000313" key="2">
    <source>
        <dbReference type="Proteomes" id="UP000076837"/>
    </source>
</evidence>
<dbReference type="AlphaFoldDB" id="A0A162XH25"/>
<organism evidence="1 2">
    <name type="scientific">Didymella rabiei</name>
    <name type="common">Chickpea ascochyta blight fungus</name>
    <name type="synonym">Mycosphaerella rabiei</name>
    <dbReference type="NCBI Taxonomy" id="5454"/>
    <lineage>
        <taxon>Eukaryota</taxon>
        <taxon>Fungi</taxon>
        <taxon>Dikarya</taxon>
        <taxon>Ascomycota</taxon>
        <taxon>Pezizomycotina</taxon>
        <taxon>Dothideomycetes</taxon>
        <taxon>Pleosporomycetidae</taxon>
        <taxon>Pleosporales</taxon>
        <taxon>Pleosporineae</taxon>
        <taxon>Didymellaceae</taxon>
        <taxon>Ascochyta</taxon>
    </lineage>
</organism>
<protein>
    <submittedName>
        <fullName evidence="1">Uncharacterized protein</fullName>
    </submittedName>
</protein>
<evidence type="ECO:0000313" key="1">
    <source>
        <dbReference type="EMBL" id="KZM19543.1"/>
    </source>
</evidence>
<sequence length="121" mass="13192">MTFSTTSLKFDPAGRFVYIVTDTYYPTSADFEDGKGATTIDSVHTTVGGANNRAKKIMFARDNPDNNCEVDEDKIIEEQKGGLYIGIGMGGTEKDGCYARKCEVEAKPVDIDEDGSSEEET</sequence>
<reference evidence="1 2" key="1">
    <citation type="journal article" date="2016" name="Sci. Rep.">
        <title>Draft genome sequencing and secretome analysis of fungal phytopathogen Ascochyta rabiei provides insight into the necrotrophic effector repertoire.</title>
        <authorList>
            <person name="Verma S."/>
            <person name="Gazara R.K."/>
            <person name="Nizam S."/>
            <person name="Parween S."/>
            <person name="Chattopadhyay D."/>
            <person name="Verma P.K."/>
        </authorList>
    </citation>
    <scope>NUCLEOTIDE SEQUENCE [LARGE SCALE GENOMIC DNA]</scope>
    <source>
        <strain evidence="1 2">ArDII</strain>
    </source>
</reference>
<name>A0A162XH25_DIDRA</name>
<dbReference type="EMBL" id="JYNV01000290">
    <property type="protein sequence ID" value="KZM19543.1"/>
    <property type="molecule type" value="Genomic_DNA"/>
</dbReference>
<keyword evidence="2" id="KW-1185">Reference proteome</keyword>